<evidence type="ECO:0000256" key="2">
    <source>
        <dbReference type="SAM" id="SignalP"/>
    </source>
</evidence>
<feature type="domain" description="EF-hand" evidence="3">
    <location>
        <begin position="58"/>
        <end position="93"/>
    </location>
</feature>
<dbReference type="AlphaFoldDB" id="A0A0N0M0Z9"/>
<keyword evidence="2" id="KW-0732">Signal</keyword>
<dbReference type="Pfam" id="PF13499">
    <property type="entry name" value="EF-hand_7"/>
    <property type="match status" value="1"/>
</dbReference>
<dbReference type="GO" id="GO:0005509">
    <property type="term" value="F:calcium ion binding"/>
    <property type="evidence" value="ECO:0007669"/>
    <property type="project" value="InterPro"/>
</dbReference>
<dbReference type="InterPro" id="IPR011992">
    <property type="entry name" value="EF-hand-dom_pair"/>
</dbReference>
<dbReference type="PROSITE" id="PS00018">
    <property type="entry name" value="EF_HAND_1"/>
    <property type="match status" value="1"/>
</dbReference>
<dbReference type="PATRIC" id="fig|187330.3.peg.2793"/>
<name>A0A0N0M0Z9_9GAMM</name>
<dbReference type="Proteomes" id="UP000037848">
    <property type="component" value="Unassembled WGS sequence"/>
</dbReference>
<dbReference type="OrthoDB" id="6299824at2"/>
<dbReference type="RefSeq" id="WP_054453263.1">
    <property type="nucleotide sequence ID" value="NZ_LHPH01000004.1"/>
</dbReference>
<dbReference type="EMBL" id="LHPH01000004">
    <property type="protein sequence ID" value="KPH64658.1"/>
    <property type="molecule type" value="Genomic_DNA"/>
</dbReference>
<evidence type="ECO:0000259" key="3">
    <source>
        <dbReference type="PROSITE" id="PS50222"/>
    </source>
</evidence>
<dbReference type="CDD" id="cd00051">
    <property type="entry name" value="EFh"/>
    <property type="match status" value="1"/>
</dbReference>
<evidence type="ECO:0000313" key="5">
    <source>
        <dbReference type="Proteomes" id="UP000037848"/>
    </source>
</evidence>
<evidence type="ECO:0000256" key="1">
    <source>
        <dbReference type="SAM" id="MobiDB-lite"/>
    </source>
</evidence>
<dbReference type="InterPro" id="IPR018247">
    <property type="entry name" value="EF_Hand_1_Ca_BS"/>
</dbReference>
<gene>
    <name evidence="4" type="ORF">ADS77_05145</name>
</gene>
<dbReference type="SMART" id="SM00054">
    <property type="entry name" value="EFh"/>
    <property type="match status" value="1"/>
</dbReference>
<evidence type="ECO:0000313" key="4">
    <source>
        <dbReference type="EMBL" id="KPH64658.1"/>
    </source>
</evidence>
<protein>
    <submittedName>
        <fullName evidence="4">Calcium-binding protein</fullName>
    </submittedName>
</protein>
<comment type="caution">
    <text evidence="4">The sequence shown here is derived from an EMBL/GenBank/DDBJ whole genome shotgun (WGS) entry which is preliminary data.</text>
</comment>
<feature type="compositionally biased region" description="Basic residues" evidence="1">
    <location>
        <begin position="86"/>
        <end position="96"/>
    </location>
</feature>
<dbReference type="InterPro" id="IPR002048">
    <property type="entry name" value="EF_hand_dom"/>
</dbReference>
<proteinExistence type="predicted"/>
<feature type="chain" id="PRO_5005855067" evidence="2">
    <location>
        <begin position="22"/>
        <end position="96"/>
    </location>
</feature>
<keyword evidence="5" id="KW-1185">Reference proteome</keyword>
<feature type="region of interest" description="Disordered" evidence="1">
    <location>
        <begin position="22"/>
        <end position="61"/>
    </location>
</feature>
<feature type="region of interest" description="Disordered" evidence="1">
    <location>
        <begin position="74"/>
        <end position="96"/>
    </location>
</feature>
<reference evidence="4 5" key="1">
    <citation type="submission" date="2015-08" db="EMBL/GenBank/DDBJ databases">
        <title>Draft Genome Sequence of Pseudoalteromonas porphyrae UCD-SED14.</title>
        <authorList>
            <person name="Coil D.A."/>
            <person name="Jospin G."/>
            <person name="Lee R.D."/>
            <person name="Eisen J.A."/>
        </authorList>
    </citation>
    <scope>NUCLEOTIDE SEQUENCE [LARGE SCALE GENOMIC DNA]</scope>
    <source>
        <strain evidence="4 5">UCD-SED14</strain>
    </source>
</reference>
<feature type="signal peptide" evidence="2">
    <location>
        <begin position="1"/>
        <end position="21"/>
    </location>
</feature>
<organism evidence="4 5">
    <name type="scientific">Pseudoalteromonas porphyrae</name>
    <dbReference type="NCBI Taxonomy" id="187330"/>
    <lineage>
        <taxon>Bacteria</taxon>
        <taxon>Pseudomonadati</taxon>
        <taxon>Pseudomonadota</taxon>
        <taxon>Gammaproteobacteria</taxon>
        <taxon>Alteromonadales</taxon>
        <taxon>Pseudoalteromonadaceae</taxon>
        <taxon>Pseudoalteromonas</taxon>
    </lineage>
</organism>
<dbReference type="SUPFAM" id="SSF47473">
    <property type="entry name" value="EF-hand"/>
    <property type="match status" value="1"/>
</dbReference>
<feature type="compositionally biased region" description="Basic and acidic residues" evidence="1">
    <location>
        <begin position="74"/>
        <end position="85"/>
    </location>
</feature>
<dbReference type="Gene3D" id="1.10.238.10">
    <property type="entry name" value="EF-hand"/>
    <property type="match status" value="1"/>
</dbReference>
<accession>A0A0N0M0Z9</accession>
<sequence length="96" mass="10505">MKSLSAIALLTVLCVTFTAQVAAKKEGKPPPRPDFSTIDSDGSGGVDFNEFSAQKRPPGADDIQMIFDEIDADKNGEISKQEFKNHKPPQRQRKGD</sequence>
<dbReference type="PROSITE" id="PS50222">
    <property type="entry name" value="EF_HAND_2"/>
    <property type="match status" value="1"/>
</dbReference>